<dbReference type="EMBL" id="ML143420">
    <property type="protein sequence ID" value="TBU28550.1"/>
    <property type="molecule type" value="Genomic_DNA"/>
</dbReference>
<protein>
    <submittedName>
        <fullName evidence="2">Uncharacterized protein</fullName>
    </submittedName>
</protein>
<accession>A0A4Q9MLP4</accession>
<reference evidence="2" key="1">
    <citation type="submission" date="2019-01" db="EMBL/GenBank/DDBJ databases">
        <title>Draft genome sequences of three monokaryotic isolates of the white-rot basidiomycete fungus Dichomitus squalens.</title>
        <authorList>
            <consortium name="DOE Joint Genome Institute"/>
            <person name="Lopez S.C."/>
            <person name="Andreopoulos B."/>
            <person name="Pangilinan J."/>
            <person name="Lipzen A."/>
            <person name="Riley R."/>
            <person name="Ahrendt S."/>
            <person name="Ng V."/>
            <person name="Barry K."/>
            <person name="Daum C."/>
            <person name="Grigoriev I.V."/>
            <person name="Hilden K.S."/>
            <person name="Makela M.R."/>
            <person name="de Vries R.P."/>
        </authorList>
    </citation>
    <scope>NUCLEOTIDE SEQUENCE [LARGE SCALE GENOMIC DNA]</scope>
    <source>
        <strain evidence="2">OM18370.1</strain>
    </source>
</reference>
<evidence type="ECO:0000256" key="1">
    <source>
        <dbReference type="SAM" id="MobiDB-lite"/>
    </source>
</evidence>
<sequence>MVATHNLAERACPRWVGAGRGRRGRVGVRPLCHSHLSLLLSSSCAAEGNKCHWTMFETLTPPPARIGRSLRRTRRGPPLSGRVRAWKTSEHPPSSEMIQVHRQDRSNCQKIGGYRQRACLD</sequence>
<dbReference type="Proteomes" id="UP000292957">
    <property type="component" value="Unassembled WGS sequence"/>
</dbReference>
<organism evidence="2">
    <name type="scientific">Dichomitus squalens</name>
    <dbReference type="NCBI Taxonomy" id="114155"/>
    <lineage>
        <taxon>Eukaryota</taxon>
        <taxon>Fungi</taxon>
        <taxon>Dikarya</taxon>
        <taxon>Basidiomycota</taxon>
        <taxon>Agaricomycotina</taxon>
        <taxon>Agaricomycetes</taxon>
        <taxon>Polyporales</taxon>
        <taxon>Polyporaceae</taxon>
        <taxon>Dichomitus</taxon>
    </lineage>
</organism>
<evidence type="ECO:0000313" key="2">
    <source>
        <dbReference type="EMBL" id="TBU28550.1"/>
    </source>
</evidence>
<feature type="region of interest" description="Disordered" evidence="1">
    <location>
        <begin position="62"/>
        <end position="103"/>
    </location>
</feature>
<name>A0A4Q9MLP4_9APHY</name>
<proteinExistence type="predicted"/>
<gene>
    <name evidence="2" type="ORF">BD311DRAFT_316627</name>
</gene>
<dbReference type="AlphaFoldDB" id="A0A4Q9MLP4"/>